<dbReference type="RefSeq" id="WP_078825033.1">
    <property type="nucleotide sequence ID" value="NZ_JAFHKI010000014.1"/>
</dbReference>
<dbReference type="Pfam" id="PF04343">
    <property type="entry name" value="DUF488"/>
    <property type="match status" value="1"/>
</dbReference>
<accession>A0A9X0YEL4</accession>
<evidence type="ECO:0000313" key="2">
    <source>
        <dbReference type="Proteomes" id="UP001154860"/>
    </source>
</evidence>
<dbReference type="PANTHER" id="PTHR39337">
    <property type="entry name" value="BLR5642 PROTEIN"/>
    <property type="match status" value="1"/>
</dbReference>
<gene>
    <name evidence="1" type="ORF">JWR99_22055</name>
</gene>
<reference evidence="1 2" key="2">
    <citation type="journal article" date="2023" name="Plant Pathol.">
        <title>Dismantling and reorganizing Pseudomonas marginalis sensu#lato.</title>
        <authorList>
            <person name="Sawada H."/>
            <person name="Fujikawa T."/>
            <person name="Satou M."/>
        </authorList>
    </citation>
    <scope>NUCLEOTIDE SEQUENCE [LARGE SCALE GENOMIC DNA]</scope>
    <source>
        <strain evidence="1 2">MAFF 301381</strain>
    </source>
</reference>
<keyword evidence="2" id="KW-1185">Reference proteome</keyword>
<comment type="caution">
    <text evidence="1">The sequence shown here is derived from an EMBL/GenBank/DDBJ whole genome shotgun (WGS) entry which is preliminary data.</text>
</comment>
<dbReference type="PANTHER" id="PTHR39337:SF1">
    <property type="entry name" value="BLR5642 PROTEIN"/>
    <property type="match status" value="1"/>
</dbReference>
<evidence type="ECO:0000313" key="1">
    <source>
        <dbReference type="EMBL" id="MBN2978478.1"/>
    </source>
</evidence>
<name>A0A9X0YEL4_9PSED</name>
<dbReference type="Proteomes" id="UP001154860">
    <property type="component" value="Unassembled WGS sequence"/>
</dbReference>
<dbReference type="EMBL" id="JAFHKJ010000101">
    <property type="protein sequence ID" value="MBN2978478.1"/>
    <property type="molecule type" value="Genomic_DNA"/>
</dbReference>
<organism evidence="1 2">
    <name type="scientific">Pseudomonas lactucae</name>
    <dbReference type="NCBI Taxonomy" id="2813360"/>
    <lineage>
        <taxon>Bacteria</taxon>
        <taxon>Pseudomonadati</taxon>
        <taxon>Pseudomonadota</taxon>
        <taxon>Gammaproteobacteria</taxon>
        <taxon>Pseudomonadales</taxon>
        <taxon>Pseudomonadaceae</taxon>
        <taxon>Pseudomonas</taxon>
    </lineage>
</organism>
<protein>
    <submittedName>
        <fullName evidence="1">DUF488 domain-containing protein</fullName>
    </submittedName>
</protein>
<reference evidence="1 2" key="1">
    <citation type="journal article" date="2021" name="Int. J. Syst. Evol. Microbiol.">
        <title>Pseudomonas lactucae sp. nov., a pathogen causing bacterial rot of lettuce in Japan.</title>
        <authorList>
            <person name="Sawada H."/>
            <person name="Fujikawa T."/>
            <person name="Satou M."/>
        </authorList>
    </citation>
    <scope>NUCLEOTIDE SEQUENCE [LARGE SCALE GENOMIC DNA]</scope>
    <source>
        <strain evidence="1 2">MAFF 301381</strain>
    </source>
</reference>
<sequence>MNLYTAGYEGLSIDTFIARLKQAGIDKVLDVREYPLSRKKGFSKNAFAQCLAAEGIAYEHSRALGCPKPIRKQYKEDGDWAAYACGFRAYIRTQGTVLNELVCSAADQRICMVCYEADADFCHRSLIAEAAQGLESSLQTQHLPLRTEAFAERLLSVA</sequence>
<proteinExistence type="predicted"/>
<dbReference type="InterPro" id="IPR007438">
    <property type="entry name" value="DUF488"/>
</dbReference>
<dbReference type="AlphaFoldDB" id="A0A9X0YEL4"/>